<keyword evidence="6 9" id="KW-0812">Transmembrane</keyword>
<evidence type="ECO:0000313" key="11">
    <source>
        <dbReference type="EMBL" id="GAA1989047.1"/>
    </source>
</evidence>
<comment type="caution">
    <text evidence="11">The sequence shown here is derived from an EMBL/GenBank/DDBJ whole genome shotgun (WGS) entry which is preliminary data.</text>
</comment>
<dbReference type="PANTHER" id="PTHR30413:SF8">
    <property type="entry name" value="TRANSPORT PERMEASE PROTEIN"/>
    <property type="match status" value="1"/>
</dbReference>
<feature type="transmembrane region" description="Helical" evidence="9">
    <location>
        <begin position="121"/>
        <end position="145"/>
    </location>
</feature>
<feature type="transmembrane region" description="Helical" evidence="9">
    <location>
        <begin position="80"/>
        <end position="100"/>
    </location>
</feature>
<accession>A0ABN2SM05</accession>
<dbReference type="EMBL" id="BAAAPU010000009">
    <property type="protein sequence ID" value="GAA1989047.1"/>
    <property type="molecule type" value="Genomic_DNA"/>
</dbReference>
<feature type="transmembrane region" description="Helical" evidence="9">
    <location>
        <begin position="191"/>
        <end position="210"/>
    </location>
</feature>
<feature type="domain" description="ABC transmembrane type-2" evidence="10">
    <location>
        <begin position="47"/>
        <end position="289"/>
    </location>
</feature>
<evidence type="ECO:0000256" key="1">
    <source>
        <dbReference type="ARBA" id="ARBA00004429"/>
    </source>
</evidence>
<feature type="transmembrane region" description="Helical" evidence="9">
    <location>
        <begin position="157"/>
        <end position="179"/>
    </location>
</feature>
<evidence type="ECO:0000256" key="7">
    <source>
        <dbReference type="ARBA" id="ARBA00022989"/>
    </source>
</evidence>
<keyword evidence="7 9" id="KW-1133">Transmembrane helix</keyword>
<dbReference type="PROSITE" id="PS51012">
    <property type="entry name" value="ABC_TM2"/>
    <property type="match status" value="1"/>
</dbReference>
<evidence type="ECO:0000259" key="10">
    <source>
        <dbReference type="PROSITE" id="PS51012"/>
    </source>
</evidence>
<feature type="transmembrane region" description="Helical" evidence="9">
    <location>
        <begin position="264"/>
        <end position="286"/>
    </location>
</feature>
<evidence type="ECO:0000256" key="8">
    <source>
        <dbReference type="ARBA" id="ARBA00023136"/>
    </source>
</evidence>
<dbReference type="Proteomes" id="UP001500013">
    <property type="component" value="Unassembled WGS sequence"/>
</dbReference>
<feature type="transmembrane region" description="Helical" evidence="9">
    <location>
        <begin position="46"/>
        <end position="68"/>
    </location>
</feature>
<keyword evidence="3 9" id="KW-0813">Transport</keyword>
<proteinExistence type="inferred from homology"/>
<comment type="subcellular location">
    <subcellularLocation>
        <location evidence="1">Cell inner membrane</location>
        <topology evidence="1">Multi-pass membrane protein</topology>
    </subcellularLocation>
    <subcellularLocation>
        <location evidence="9">Cell membrane</location>
        <topology evidence="9">Multi-pass membrane protein</topology>
    </subcellularLocation>
</comment>
<protein>
    <recommendedName>
        <fullName evidence="9">Transport permease protein</fullName>
    </recommendedName>
</protein>
<evidence type="ECO:0000256" key="2">
    <source>
        <dbReference type="ARBA" id="ARBA00007783"/>
    </source>
</evidence>
<comment type="similarity">
    <text evidence="2 9">Belongs to the ABC-2 integral membrane protein family.</text>
</comment>
<sequence>MSRVAEELDELNTPGRSNGLLDVFRWRFLLSLLVRKELRVRYRGSVLGLFWSYVKPGMQLLVFYVAMGKFLRLDEAVPNFVIYLFSGIVIVNFFSEVFNNTTRSIVWNGDLVKKIYMPRELFPVASLWVAVVHLLPQLVVLMIAALFGGWRPGPLNILAGLLALLITMASGLGLGLLFGGLNVLFRDSENFVELILMMATWLSPVLYQWSRVRDALPPGLWTLYQLNPGTTAVQLAHYAFWVPAEPVQQYYAAHPDPGPVAPSLMMWTLIALVSSSLILVIGQFAFRRLEGRFAQEL</sequence>
<dbReference type="PANTHER" id="PTHR30413">
    <property type="entry name" value="INNER MEMBRANE TRANSPORT PERMEASE"/>
    <property type="match status" value="1"/>
</dbReference>
<keyword evidence="12" id="KW-1185">Reference proteome</keyword>
<evidence type="ECO:0000256" key="3">
    <source>
        <dbReference type="ARBA" id="ARBA00022448"/>
    </source>
</evidence>
<keyword evidence="4 9" id="KW-1003">Cell membrane</keyword>
<keyword evidence="8 9" id="KW-0472">Membrane</keyword>
<organism evidence="11 12">
    <name type="scientific">Terrabacter lapilli</name>
    <dbReference type="NCBI Taxonomy" id="436231"/>
    <lineage>
        <taxon>Bacteria</taxon>
        <taxon>Bacillati</taxon>
        <taxon>Actinomycetota</taxon>
        <taxon>Actinomycetes</taxon>
        <taxon>Micrococcales</taxon>
        <taxon>Intrasporangiaceae</taxon>
        <taxon>Terrabacter</taxon>
    </lineage>
</organism>
<evidence type="ECO:0000256" key="4">
    <source>
        <dbReference type="ARBA" id="ARBA00022475"/>
    </source>
</evidence>
<evidence type="ECO:0000256" key="6">
    <source>
        <dbReference type="ARBA" id="ARBA00022692"/>
    </source>
</evidence>
<evidence type="ECO:0000256" key="5">
    <source>
        <dbReference type="ARBA" id="ARBA00022519"/>
    </source>
</evidence>
<dbReference type="Pfam" id="PF01061">
    <property type="entry name" value="ABC2_membrane"/>
    <property type="match status" value="1"/>
</dbReference>
<name>A0ABN2SM05_9MICO</name>
<gene>
    <name evidence="11" type="ORF">GCM10009817_33430</name>
</gene>
<reference evidence="11 12" key="1">
    <citation type="journal article" date="2019" name="Int. J. Syst. Evol. Microbiol.">
        <title>The Global Catalogue of Microorganisms (GCM) 10K type strain sequencing project: providing services to taxonomists for standard genome sequencing and annotation.</title>
        <authorList>
            <consortium name="The Broad Institute Genomics Platform"/>
            <consortium name="The Broad Institute Genome Sequencing Center for Infectious Disease"/>
            <person name="Wu L."/>
            <person name="Ma J."/>
        </authorList>
    </citation>
    <scope>NUCLEOTIDE SEQUENCE [LARGE SCALE GENOMIC DNA]</scope>
    <source>
        <strain evidence="11 12">JCM 15628</strain>
    </source>
</reference>
<evidence type="ECO:0000256" key="9">
    <source>
        <dbReference type="RuleBase" id="RU361157"/>
    </source>
</evidence>
<keyword evidence="5" id="KW-0997">Cell inner membrane</keyword>
<evidence type="ECO:0000313" key="12">
    <source>
        <dbReference type="Proteomes" id="UP001500013"/>
    </source>
</evidence>
<dbReference type="InterPro" id="IPR013525">
    <property type="entry name" value="ABC2_TM"/>
</dbReference>
<dbReference type="InterPro" id="IPR047817">
    <property type="entry name" value="ABC2_TM_bact-type"/>
</dbReference>